<feature type="region of interest" description="Disordered" evidence="2">
    <location>
        <begin position="45"/>
        <end position="67"/>
    </location>
</feature>
<name>A0A9N9VQH8_9HYPO</name>
<keyword evidence="1" id="KW-0862">Zinc</keyword>
<dbReference type="EMBL" id="CABFNQ020000740">
    <property type="protein sequence ID" value="CAH0030548.1"/>
    <property type="molecule type" value="Genomic_DNA"/>
</dbReference>
<evidence type="ECO:0000256" key="2">
    <source>
        <dbReference type="SAM" id="MobiDB-lite"/>
    </source>
</evidence>
<organism evidence="4 5">
    <name type="scientific">Clonostachys rhizophaga</name>
    <dbReference type="NCBI Taxonomy" id="160324"/>
    <lineage>
        <taxon>Eukaryota</taxon>
        <taxon>Fungi</taxon>
        <taxon>Dikarya</taxon>
        <taxon>Ascomycota</taxon>
        <taxon>Pezizomycotina</taxon>
        <taxon>Sordariomycetes</taxon>
        <taxon>Hypocreomycetidae</taxon>
        <taxon>Hypocreales</taxon>
        <taxon>Bionectriaceae</taxon>
        <taxon>Clonostachys</taxon>
    </lineage>
</organism>
<feature type="region of interest" description="Disordered" evidence="2">
    <location>
        <begin position="81"/>
        <end position="111"/>
    </location>
</feature>
<dbReference type="Proteomes" id="UP000696573">
    <property type="component" value="Unassembled WGS sequence"/>
</dbReference>
<dbReference type="AlphaFoldDB" id="A0A9N9VQH8"/>
<dbReference type="PROSITE" id="PS50157">
    <property type="entry name" value="ZINC_FINGER_C2H2_2"/>
    <property type="match status" value="1"/>
</dbReference>
<feature type="region of interest" description="Disordered" evidence="2">
    <location>
        <begin position="167"/>
        <end position="252"/>
    </location>
</feature>
<keyword evidence="1" id="KW-0863">Zinc-finger</keyword>
<dbReference type="PANTHER" id="PTHR38166:SF1">
    <property type="entry name" value="C2H2-TYPE DOMAIN-CONTAINING PROTEIN"/>
    <property type="match status" value="1"/>
</dbReference>
<feature type="region of interest" description="Disordered" evidence="2">
    <location>
        <begin position="629"/>
        <end position="731"/>
    </location>
</feature>
<feature type="compositionally biased region" description="Low complexity" evidence="2">
    <location>
        <begin position="309"/>
        <end position="335"/>
    </location>
</feature>
<keyword evidence="5" id="KW-1185">Reference proteome</keyword>
<feature type="compositionally biased region" description="Low complexity" evidence="2">
    <location>
        <begin position="703"/>
        <end position="724"/>
    </location>
</feature>
<sequence>MSSEDELHAATGFHQLPLRIRDKANGINGLNSLHKITVEVPSRSLTATNNAPGHHQHHPSLSTAPSRLHKRCPESLQFLTSNARLRSPTQSSMSSIPDSATTYSHSTFASPVSSSYASDLQEFFTGSRPSSRVFHRHKTSVTTCSTLINDEDETPVVHNISDKIDQYRSAGDVTPRSADEIEPVSPSTTEAPEKELPPLPQEEEDFDDRRLTLTLTKPFPPLPGPEDLEDDEEDEEEEEEESAAENWETASVLSFDDCDPEEADAVLDFTMQMVYGVDSKDASVLPAKSREIVQRFIRDLGQCFWQAQASPDSNSNNMSSSASSSPAANGAAGDSQRGGKRKKKQQQKGGAGGEDGEDMSEGEGEAFLPAKKMKPTPRDEDLRLSCPFRKRNPTRFNVRDHHSCAMTFFPKFAELRQHIVKQHKRDDPSAFVCDRCNRDFPTRKELRDHQRLPRDQMCEISDSDPENGIDGPTATKLLSRKRTSGSSTEIQWREIWNILFPDDDDNIIYEYHFTPVIEHFELQNTYLASFELLKSSLRDKISNPATLETLAAKFHECFIETVMRCIAEAQTMPYANRSNKRSEQLASASAALTALTAPIAIAATPAATIAPTQTTATVARKVREVLPRPDSGVVMTDDTSEESGSVMGSNTHRESIRTARSSQRGSSLAPRPRDLKHLSSSQNTHRSSATSSGVFDGSFTLPHHLQQQAFLAPQQQQQHQQHQPTSTTAPMSFDSGYMAPVDVQAWTSGVQPPASATHMYHHNIPENEIAPPVFQDMGIPSDLGAAWAQQQFYAGGDMGLEPMGDEFTGFHNGR</sequence>
<keyword evidence="1" id="KW-0479">Metal-binding</keyword>
<feature type="region of interest" description="Disordered" evidence="2">
    <location>
        <begin position="308"/>
        <end position="362"/>
    </location>
</feature>
<evidence type="ECO:0000259" key="3">
    <source>
        <dbReference type="PROSITE" id="PS50157"/>
    </source>
</evidence>
<feature type="domain" description="C2H2-type" evidence="3">
    <location>
        <begin position="431"/>
        <end position="452"/>
    </location>
</feature>
<evidence type="ECO:0000313" key="4">
    <source>
        <dbReference type="EMBL" id="CAH0030548.1"/>
    </source>
</evidence>
<feature type="compositionally biased region" description="Acidic residues" evidence="2">
    <location>
        <begin position="226"/>
        <end position="243"/>
    </location>
</feature>
<accession>A0A9N9VQH8</accession>
<reference evidence="4" key="1">
    <citation type="submission" date="2021-10" db="EMBL/GenBank/DDBJ databases">
        <authorList>
            <person name="Piombo E."/>
        </authorList>
    </citation>
    <scope>NUCLEOTIDE SEQUENCE</scope>
</reference>
<proteinExistence type="predicted"/>
<gene>
    <name evidence="4" type="ORF">CRHIZ90672A_00003446</name>
</gene>
<dbReference type="GO" id="GO:0008270">
    <property type="term" value="F:zinc ion binding"/>
    <property type="evidence" value="ECO:0007669"/>
    <property type="project" value="UniProtKB-KW"/>
</dbReference>
<feature type="compositionally biased region" description="Polar residues" evidence="2">
    <location>
        <begin position="678"/>
        <end position="693"/>
    </location>
</feature>
<dbReference type="OrthoDB" id="610608at2759"/>
<comment type="caution">
    <text evidence="4">The sequence shown here is derived from an EMBL/GenBank/DDBJ whole genome shotgun (WGS) entry which is preliminary data.</text>
</comment>
<protein>
    <recommendedName>
        <fullName evidence="3">C2H2-type domain-containing protein</fullName>
    </recommendedName>
</protein>
<dbReference type="PANTHER" id="PTHR38166">
    <property type="entry name" value="C2H2-TYPE DOMAIN-CONTAINING PROTEIN-RELATED"/>
    <property type="match status" value="1"/>
</dbReference>
<evidence type="ECO:0000313" key="5">
    <source>
        <dbReference type="Proteomes" id="UP000696573"/>
    </source>
</evidence>
<evidence type="ECO:0000256" key="1">
    <source>
        <dbReference type="PROSITE-ProRule" id="PRU00042"/>
    </source>
</evidence>
<dbReference type="InterPro" id="IPR013087">
    <property type="entry name" value="Znf_C2H2_type"/>
</dbReference>